<name>A0A8T0XJ55_PANVG</name>
<dbReference type="AlphaFoldDB" id="A0A8T0XJ55"/>
<evidence type="ECO:0000313" key="2">
    <source>
        <dbReference type="EMBL" id="KAG2657976.1"/>
    </source>
</evidence>
<keyword evidence="3" id="KW-1185">Reference proteome</keyword>
<evidence type="ECO:0000256" key="1">
    <source>
        <dbReference type="SAM" id="MobiDB-lite"/>
    </source>
</evidence>
<dbReference type="EMBL" id="CM029037">
    <property type="protein sequence ID" value="KAG2657976.1"/>
    <property type="molecule type" value="Genomic_DNA"/>
</dbReference>
<sequence>MVPQVRSAEGDRAGGRCRREEIQSWKSRGVDWVSVRAVPQVRSAEGNCAGGRCRRRGDPIVEISRSWEEIEPKRRQTRRTRTAARWRQCTTAPNLSGPLVTSHTPGASPNGKYYVLDRTPIYSEAVKERERIR</sequence>
<reference evidence="2 3" key="1">
    <citation type="submission" date="2020-05" db="EMBL/GenBank/DDBJ databases">
        <title>WGS assembly of Panicum virgatum.</title>
        <authorList>
            <person name="Lovell J.T."/>
            <person name="Jenkins J."/>
            <person name="Shu S."/>
            <person name="Juenger T.E."/>
            <person name="Schmutz J."/>
        </authorList>
    </citation>
    <scope>NUCLEOTIDE SEQUENCE</scope>
    <source>
        <strain evidence="2">AP13</strain>
        <strain evidence="3">cv. AP13</strain>
    </source>
</reference>
<comment type="caution">
    <text evidence="2">The sequence shown here is derived from an EMBL/GenBank/DDBJ whole genome shotgun (WGS) entry which is preliminary data.</text>
</comment>
<proteinExistence type="predicted"/>
<accession>A0A8T0XJ55</accession>
<feature type="region of interest" description="Disordered" evidence="1">
    <location>
        <begin position="91"/>
        <end position="112"/>
    </location>
</feature>
<dbReference type="Proteomes" id="UP000823388">
    <property type="component" value="Chromosome 1K"/>
</dbReference>
<gene>
    <name evidence="2" type="ORF">PVAP13_1KG272305</name>
</gene>
<organism evidence="2 3">
    <name type="scientific">Panicum virgatum</name>
    <name type="common">Blackwell switchgrass</name>
    <dbReference type="NCBI Taxonomy" id="38727"/>
    <lineage>
        <taxon>Eukaryota</taxon>
        <taxon>Viridiplantae</taxon>
        <taxon>Streptophyta</taxon>
        <taxon>Embryophyta</taxon>
        <taxon>Tracheophyta</taxon>
        <taxon>Spermatophyta</taxon>
        <taxon>Magnoliopsida</taxon>
        <taxon>Liliopsida</taxon>
        <taxon>Poales</taxon>
        <taxon>Poaceae</taxon>
        <taxon>PACMAD clade</taxon>
        <taxon>Panicoideae</taxon>
        <taxon>Panicodae</taxon>
        <taxon>Paniceae</taxon>
        <taxon>Panicinae</taxon>
        <taxon>Panicum</taxon>
        <taxon>Panicum sect. Hiantes</taxon>
    </lineage>
</organism>
<evidence type="ECO:0000313" key="3">
    <source>
        <dbReference type="Proteomes" id="UP000823388"/>
    </source>
</evidence>
<dbReference type="EMBL" id="CM029037">
    <property type="protein sequence ID" value="KAG2657977.1"/>
    <property type="molecule type" value="Genomic_DNA"/>
</dbReference>
<protein>
    <submittedName>
        <fullName evidence="2">Uncharacterized protein</fullName>
    </submittedName>
</protein>